<accession>A0A6V8L524</accession>
<name>A0A6V8L524_9ACTN</name>
<dbReference type="Proteomes" id="UP000482960">
    <property type="component" value="Unassembled WGS sequence"/>
</dbReference>
<dbReference type="AlphaFoldDB" id="A0A6V8L524"/>
<dbReference type="PANTHER" id="PTHR35882">
    <property type="entry name" value="PELA"/>
    <property type="match status" value="1"/>
</dbReference>
<dbReference type="EMBL" id="BLPG01000001">
    <property type="protein sequence ID" value="GFJ89177.1"/>
    <property type="molecule type" value="Genomic_DNA"/>
</dbReference>
<evidence type="ECO:0008006" key="3">
    <source>
        <dbReference type="Google" id="ProtNLM"/>
    </source>
</evidence>
<sequence>MAGGEIAFYYGADQAAKLAGYRRVVLQGDLYTTDEVRWLLDRDVQPLGYLSLTEDPGPSMPWQRTEHNPDWGGAFVYVDDPGWVTHVLDQAMTMLRRDFAGLFLDTLNIELTFPDEVPHLLDLMTRLRAETYPAYLLANRGFGLLPGLGELVDGVLFESFSVRWTDDGGYSPWPPDTLTVHAQYAERLRELDVDLYALDYADTAELTEFAVRRARQFHMPCFVSNRELTRL</sequence>
<gene>
    <name evidence="1" type="ORF">Prum_028190</name>
</gene>
<comment type="caution">
    <text evidence="1">The sequence shown here is derived from an EMBL/GenBank/DDBJ whole genome shotgun (WGS) entry which is preliminary data.</text>
</comment>
<reference evidence="1 2" key="1">
    <citation type="submission" date="2020-03" db="EMBL/GenBank/DDBJ databases">
        <title>Whole genome shotgun sequence of Phytohabitans rumicis NBRC 108638.</title>
        <authorList>
            <person name="Komaki H."/>
            <person name="Tamura T."/>
        </authorList>
    </citation>
    <scope>NUCLEOTIDE SEQUENCE [LARGE SCALE GENOMIC DNA]</scope>
    <source>
        <strain evidence="1 2">NBRC 108638</strain>
    </source>
</reference>
<protein>
    <recommendedName>
        <fullName evidence="3">Glycoside-hydrolase family GH114 TIM-barrel domain-containing protein</fullName>
    </recommendedName>
</protein>
<organism evidence="1 2">
    <name type="scientific">Phytohabitans rumicis</name>
    <dbReference type="NCBI Taxonomy" id="1076125"/>
    <lineage>
        <taxon>Bacteria</taxon>
        <taxon>Bacillati</taxon>
        <taxon>Actinomycetota</taxon>
        <taxon>Actinomycetes</taxon>
        <taxon>Micromonosporales</taxon>
        <taxon>Micromonosporaceae</taxon>
    </lineage>
</organism>
<dbReference type="PANTHER" id="PTHR35882:SF2">
    <property type="entry name" value="PELA"/>
    <property type="match status" value="1"/>
</dbReference>
<dbReference type="Gene3D" id="3.20.20.70">
    <property type="entry name" value="Aldolase class I"/>
    <property type="match status" value="1"/>
</dbReference>
<evidence type="ECO:0000313" key="2">
    <source>
        <dbReference type="Proteomes" id="UP000482960"/>
    </source>
</evidence>
<evidence type="ECO:0000313" key="1">
    <source>
        <dbReference type="EMBL" id="GFJ89177.1"/>
    </source>
</evidence>
<dbReference type="RefSeq" id="WP_173076831.1">
    <property type="nucleotide sequence ID" value="NZ_BAABJB010000002.1"/>
</dbReference>
<proteinExistence type="predicted"/>
<reference evidence="1 2" key="2">
    <citation type="submission" date="2020-03" db="EMBL/GenBank/DDBJ databases">
        <authorList>
            <person name="Ichikawa N."/>
            <person name="Kimura A."/>
            <person name="Kitahashi Y."/>
            <person name="Uohara A."/>
        </authorList>
    </citation>
    <scope>NUCLEOTIDE SEQUENCE [LARGE SCALE GENOMIC DNA]</scope>
    <source>
        <strain evidence="1 2">NBRC 108638</strain>
    </source>
</reference>
<dbReference type="SUPFAM" id="SSF51445">
    <property type="entry name" value="(Trans)glycosidases"/>
    <property type="match status" value="1"/>
</dbReference>
<dbReference type="InterPro" id="IPR013785">
    <property type="entry name" value="Aldolase_TIM"/>
</dbReference>
<dbReference type="InterPro" id="IPR017853">
    <property type="entry name" value="GH"/>
</dbReference>
<keyword evidence="2" id="KW-1185">Reference proteome</keyword>